<dbReference type="SUPFAM" id="SSF82771">
    <property type="entry name" value="GIY-YIG endonuclease"/>
    <property type="match status" value="1"/>
</dbReference>
<feature type="non-terminal residue" evidence="9">
    <location>
        <position position="262"/>
    </location>
</feature>
<accession>A0A6A7BTP5</accession>
<dbReference type="InterPro" id="IPR035901">
    <property type="entry name" value="GIY-YIG_endonuc_sf"/>
</dbReference>
<feature type="domain" description="GIY-YIG" evidence="8">
    <location>
        <begin position="3"/>
        <end position="85"/>
    </location>
</feature>
<dbReference type="HAMAP" id="MF_03100">
    <property type="entry name" value="Endonuc_su_Slx1"/>
    <property type="match status" value="1"/>
</dbReference>
<evidence type="ECO:0000256" key="1">
    <source>
        <dbReference type="ARBA" id="ARBA00022722"/>
    </source>
</evidence>
<protein>
    <recommendedName>
        <fullName evidence="8">GIY-YIG domain-containing protein</fullName>
    </recommendedName>
</protein>
<dbReference type="OrthoDB" id="24645at2759"/>
<proteinExistence type="inferred from homology"/>
<dbReference type="GO" id="GO:0033557">
    <property type="term" value="C:Slx1-Slx4 complex"/>
    <property type="evidence" value="ECO:0007669"/>
    <property type="project" value="InterPro"/>
</dbReference>
<dbReference type="CDD" id="cd10455">
    <property type="entry name" value="GIY-YIG_SLX1"/>
    <property type="match status" value="1"/>
</dbReference>
<dbReference type="GO" id="GO:0008821">
    <property type="term" value="F:crossover junction DNA endonuclease activity"/>
    <property type="evidence" value="ECO:0007669"/>
    <property type="project" value="TreeGrafter"/>
</dbReference>
<feature type="non-terminal residue" evidence="9">
    <location>
        <position position="1"/>
    </location>
</feature>
<keyword evidence="3" id="KW-0227">DNA damage</keyword>
<evidence type="ECO:0000256" key="5">
    <source>
        <dbReference type="ARBA" id="ARBA00023172"/>
    </source>
</evidence>
<dbReference type="AlphaFoldDB" id="A0A6A7BTP5"/>
<evidence type="ECO:0000256" key="2">
    <source>
        <dbReference type="ARBA" id="ARBA00022759"/>
    </source>
</evidence>
<dbReference type="GO" id="GO:0000724">
    <property type="term" value="P:double-strand break repair via homologous recombination"/>
    <property type="evidence" value="ECO:0007669"/>
    <property type="project" value="TreeGrafter"/>
</dbReference>
<gene>
    <name evidence="9" type="ORF">K470DRAFT_203115</name>
</gene>
<dbReference type="FunFam" id="3.40.1440.10:FF:000006">
    <property type="entry name" value="Structure-specific endonuclease subunit SLX1"/>
    <property type="match status" value="1"/>
</dbReference>
<dbReference type="SUPFAM" id="SSF57903">
    <property type="entry name" value="FYVE/PHD zinc finger"/>
    <property type="match status" value="1"/>
</dbReference>
<keyword evidence="4" id="KW-0378">Hydrolase</keyword>
<evidence type="ECO:0000313" key="9">
    <source>
        <dbReference type="EMBL" id="KAF2858580.1"/>
    </source>
</evidence>
<dbReference type="Proteomes" id="UP000799421">
    <property type="component" value="Unassembled WGS sequence"/>
</dbReference>
<dbReference type="InterPro" id="IPR027520">
    <property type="entry name" value="Slx1"/>
</dbReference>
<keyword evidence="6" id="KW-0234">DNA repair</keyword>
<dbReference type="InterPro" id="IPR000305">
    <property type="entry name" value="GIY-YIG_endonuc"/>
</dbReference>
<organism evidence="9 10">
    <name type="scientific">Piedraia hortae CBS 480.64</name>
    <dbReference type="NCBI Taxonomy" id="1314780"/>
    <lineage>
        <taxon>Eukaryota</taxon>
        <taxon>Fungi</taxon>
        <taxon>Dikarya</taxon>
        <taxon>Ascomycota</taxon>
        <taxon>Pezizomycotina</taxon>
        <taxon>Dothideomycetes</taxon>
        <taxon>Dothideomycetidae</taxon>
        <taxon>Capnodiales</taxon>
        <taxon>Piedraiaceae</taxon>
        <taxon>Piedraia</taxon>
    </lineage>
</organism>
<dbReference type="Pfam" id="PF21202">
    <property type="entry name" value="SLX1_C"/>
    <property type="match status" value="1"/>
</dbReference>
<dbReference type="PROSITE" id="PS50164">
    <property type="entry name" value="GIY_YIG"/>
    <property type="match status" value="1"/>
</dbReference>
<keyword evidence="1" id="KW-0540">Nuclease</keyword>
<dbReference type="InterPro" id="IPR011011">
    <property type="entry name" value="Znf_FYVE_PHD"/>
</dbReference>
<evidence type="ECO:0000259" key="8">
    <source>
        <dbReference type="PROSITE" id="PS50164"/>
    </source>
</evidence>
<evidence type="ECO:0000313" key="10">
    <source>
        <dbReference type="Proteomes" id="UP000799421"/>
    </source>
</evidence>
<dbReference type="InterPro" id="IPR013083">
    <property type="entry name" value="Znf_RING/FYVE/PHD"/>
</dbReference>
<sequence length="262" mass="29406">IPAYYACYLLRSTVHHASLYVGSTPNPKRRLNQHNGLAKGGAVRTGRPNLRPWEMTCLVSGFPSKIAALQFEWAWQKPHLTRHIPPHLRPAKLRRRLVDKLTHLHLLLQSLTFSRWPLRVTFYTPDVHHSWVKCTAKLQPLAHHVVVSLSESSIQEVDVTFADMGGLVQKNLARFEDAEWLNCAICNKGLPPSGNMTLICPGEGCDAMLHVQCLAASFLAGTDAIVPIGGKCPSCQKELLWLDLVKELRLRTYGKEKRDALL</sequence>
<dbReference type="EMBL" id="MU006007">
    <property type="protein sequence ID" value="KAF2858580.1"/>
    <property type="molecule type" value="Genomic_DNA"/>
</dbReference>
<name>A0A6A7BTP5_9PEZI</name>
<evidence type="ECO:0000256" key="6">
    <source>
        <dbReference type="ARBA" id="ARBA00023204"/>
    </source>
</evidence>
<keyword evidence="2" id="KW-0255">Endonuclease</keyword>
<evidence type="ECO:0000256" key="4">
    <source>
        <dbReference type="ARBA" id="ARBA00022801"/>
    </source>
</evidence>
<keyword evidence="10" id="KW-1185">Reference proteome</keyword>
<keyword evidence="7" id="KW-0539">Nucleus</keyword>
<dbReference type="Gene3D" id="3.30.40.10">
    <property type="entry name" value="Zinc/RING finger domain, C3HC4 (zinc finger)"/>
    <property type="match status" value="1"/>
</dbReference>
<dbReference type="PANTHER" id="PTHR20208">
    <property type="entry name" value="STRUCTURE-SPECIFIC ENDONUCLEASE SUBUNIT SLX1"/>
    <property type="match status" value="1"/>
</dbReference>
<dbReference type="InterPro" id="IPR048749">
    <property type="entry name" value="SLX1_C"/>
</dbReference>
<dbReference type="GO" id="GO:0017108">
    <property type="term" value="F:5'-flap endonuclease activity"/>
    <property type="evidence" value="ECO:0007669"/>
    <property type="project" value="InterPro"/>
</dbReference>
<dbReference type="PANTHER" id="PTHR20208:SF10">
    <property type="entry name" value="STRUCTURE-SPECIFIC ENDONUCLEASE SUBUNIT SLX1"/>
    <property type="match status" value="1"/>
</dbReference>
<reference evidence="9" key="1">
    <citation type="journal article" date="2020" name="Stud. Mycol.">
        <title>101 Dothideomycetes genomes: a test case for predicting lifestyles and emergence of pathogens.</title>
        <authorList>
            <person name="Haridas S."/>
            <person name="Albert R."/>
            <person name="Binder M."/>
            <person name="Bloem J."/>
            <person name="Labutti K."/>
            <person name="Salamov A."/>
            <person name="Andreopoulos B."/>
            <person name="Baker S."/>
            <person name="Barry K."/>
            <person name="Bills G."/>
            <person name="Bluhm B."/>
            <person name="Cannon C."/>
            <person name="Castanera R."/>
            <person name="Culley D."/>
            <person name="Daum C."/>
            <person name="Ezra D."/>
            <person name="Gonzalez J."/>
            <person name="Henrissat B."/>
            <person name="Kuo A."/>
            <person name="Liang C."/>
            <person name="Lipzen A."/>
            <person name="Lutzoni F."/>
            <person name="Magnuson J."/>
            <person name="Mondo S."/>
            <person name="Nolan M."/>
            <person name="Ohm R."/>
            <person name="Pangilinan J."/>
            <person name="Park H.-J."/>
            <person name="Ramirez L."/>
            <person name="Alfaro M."/>
            <person name="Sun H."/>
            <person name="Tritt A."/>
            <person name="Yoshinaga Y."/>
            <person name="Zwiers L.-H."/>
            <person name="Turgeon B."/>
            <person name="Goodwin S."/>
            <person name="Spatafora J."/>
            <person name="Crous P."/>
            <person name="Grigoriev I."/>
        </authorList>
    </citation>
    <scope>NUCLEOTIDE SEQUENCE</scope>
    <source>
        <strain evidence="9">CBS 480.64</strain>
    </source>
</reference>
<keyword evidence="5" id="KW-0233">DNA recombination</keyword>
<dbReference type="InterPro" id="IPR050381">
    <property type="entry name" value="SLX1_endonuclease"/>
</dbReference>
<dbReference type="Pfam" id="PF01541">
    <property type="entry name" value="GIY-YIG"/>
    <property type="match status" value="1"/>
</dbReference>
<evidence type="ECO:0000256" key="7">
    <source>
        <dbReference type="ARBA" id="ARBA00023242"/>
    </source>
</evidence>
<evidence type="ECO:0000256" key="3">
    <source>
        <dbReference type="ARBA" id="ARBA00022763"/>
    </source>
</evidence>
<dbReference type="Gene3D" id="3.40.1440.10">
    <property type="entry name" value="GIY-YIG endonuclease"/>
    <property type="match status" value="1"/>
</dbReference>